<dbReference type="PROSITE" id="PS50181">
    <property type="entry name" value="FBOX"/>
    <property type="match status" value="1"/>
</dbReference>
<evidence type="ECO:0000259" key="1">
    <source>
        <dbReference type="PROSITE" id="PS50181"/>
    </source>
</evidence>
<accession>A0A4P9WE71</accession>
<feature type="domain" description="F-box" evidence="1">
    <location>
        <begin position="7"/>
        <end position="57"/>
    </location>
</feature>
<evidence type="ECO:0000313" key="2">
    <source>
        <dbReference type="EMBL" id="RKO88676.1"/>
    </source>
</evidence>
<dbReference type="Proteomes" id="UP000269721">
    <property type="component" value="Unassembled WGS sequence"/>
</dbReference>
<dbReference type="SUPFAM" id="SSF81383">
    <property type="entry name" value="F-box domain"/>
    <property type="match status" value="1"/>
</dbReference>
<dbReference type="Pfam" id="PF12937">
    <property type="entry name" value="F-box-like"/>
    <property type="match status" value="1"/>
</dbReference>
<dbReference type="InterPro" id="IPR001810">
    <property type="entry name" value="F-box_dom"/>
</dbReference>
<protein>
    <recommendedName>
        <fullName evidence="1">F-box domain-containing protein</fullName>
    </recommendedName>
</protein>
<reference evidence="3" key="1">
    <citation type="journal article" date="2018" name="Nat. Microbiol.">
        <title>Leveraging single-cell genomics to expand the fungal tree of life.</title>
        <authorList>
            <person name="Ahrendt S.R."/>
            <person name="Quandt C.A."/>
            <person name="Ciobanu D."/>
            <person name="Clum A."/>
            <person name="Salamov A."/>
            <person name="Andreopoulos B."/>
            <person name="Cheng J.F."/>
            <person name="Woyke T."/>
            <person name="Pelin A."/>
            <person name="Henrissat B."/>
            <person name="Reynolds N.K."/>
            <person name="Benny G.L."/>
            <person name="Smith M.E."/>
            <person name="James T.Y."/>
            <person name="Grigoriev I.V."/>
        </authorList>
    </citation>
    <scope>NUCLEOTIDE SEQUENCE [LARGE SCALE GENOMIC DNA]</scope>
</reference>
<dbReference type="Gene3D" id="1.20.1280.50">
    <property type="match status" value="1"/>
</dbReference>
<gene>
    <name evidence="2" type="ORF">BDK51DRAFT_35340</name>
</gene>
<dbReference type="OrthoDB" id="3226064at2759"/>
<sequence length="387" mass="43535">MAPTPTRPTLSTLPRDTLLPVLHHLAHETPPRSLLRLARTCRLFHTLADDNLLWRECFSQRFDPPAVSAGPWRERYVQRYLALDAAISKESWVVERVPVVLDALVELLHEDAGKNILILSTPRLVHELSVIFMSVWPEVLADAPREEQWSGRALFEVMSAGLNADFALHPIISERHRAFTSELGKFLDGIPEKYQRRFSVDLRLSGSMTQLAMLRLLLSTREALLRAPPPDEVPRQIMIRELHAQYPLRPRTYRLDVSLLGGWRGWFAVAGGAPHNCKLAPPMRITLTEVTPHDGGLRFRGTGVEAEAEDEAGNKFEITGGIDRHSGQVAMAKRYLATGRMLPHIGALTPFGFAGHVRRWTVIGLFWMWKEQGEVGGPEWEAGAITL</sequence>
<proteinExistence type="predicted"/>
<name>A0A4P9WE71_9FUNG</name>
<evidence type="ECO:0000313" key="3">
    <source>
        <dbReference type="Proteomes" id="UP000269721"/>
    </source>
</evidence>
<keyword evidence="3" id="KW-1185">Reference proteome</keyword>
<dbReference type="AlphaFoldDB" id="A0A4P9WE71"/>
<dbReference type="EMBL" id="KZ996554">
    <property type="protein sequence ID" value="RKO88676.1"/>
    <property type="molecule type" value="Genomic_DNA"/>
</dbReference>
<organism evidence="2 3">
    <name type="scientific">Blyttiomyces helicus</name>
    <dbReference type="NCBI Taxonomy" id="388810"/>
    <lineage>
        <taxon>Eukaryota</taxon>
        <taxon>Fungi</taxon>
        <taxon>Fungi incertae sedis</taxon>
        <taxon>Chytridiomycota</taxon>
        <taxon>Chytridiomycota incertae sedis</taxon>
        <taxon>Chytridiomycetes</taxon>
        <taxon>Chytridiomycetes incertae sedis</taxon>
        <taxon>Blyttiomyces</taxon>
    </lineage>
</organism>
<dbReference type="InterPro" id="IPR036047">
    <property type="entry name" value="F-box-like_dom_sf"/>
</dbReference>